<protein>
    <recommendedName>
        <fullName evidence="4">Replication protein A</fullName>
    </recommendedName>
</protein>
<dbReference type="AlphaFoldDB" id="A0A7J7N176"/>
<evidence type="ECO:0000313" key="3">
    <source>
        <dbReference type="Proteomes" id="UP000541444"/>
    </source>
</evidence>
<dbReference type="OrthoDB" id="1931061at2759"/>
<dbReference type="PANTHER" id="PTHR47165">
    <property type="entry name" value="OS03G0429900 PROTEIN"/>
    <property type="match status" value="1"/>
</dbReference>
<dbReference type="PANTHER" id="PTHR47165:SF4">
    <property type="entry name" value="OS03G0429900 PROTEIN"/>
    <property type="match status" value="1"/>
</dbReference>
<reference evidence="2 3" key="1">
    <citation type="journal article" date="2020" name="IScience">
        <title>Genome Sequencing of the Endangered Kingdonia uniflora (Circaeasteraceae, Ranunculales) Reveals Potential Mechanisms of Evolutionary Specialization.</title>
        <authorList>
            <person name="Sun Y."/>
            <person name="Deng T."/>
            <person name="Zhang A."/>
            <person name="Moore M.J."/>
            <person name="Landis J.B."/>
            <person name="Lin N."/>
            <person name="Zhang H."/>
            <person name="Zhang X."/>
            <person name="Huang J."/>
            <person name="Zhang X."/>
            <person name="Sun H."/>
            <person name="Wang H."/>
        </authorList>
    </citation>
    <scope>NUCLEOTIDE SEQUENCE [LARGE SCALE GENOMIC DNA]</scope>
    <source>
        <strain evidence="2">TB1705</strain>
        <tissue evidence="2">Leaf</tissue>
    </source>
</reference>
<name>A0A7J7N176_9MAGN</name>
<evidence type="ECO:0008006" key="4">
    <source>
        <dbReference type="Google" id="ProtNLM"/>
    </source>
</evidence>
<dbReference type="EMBL" id="JACGCM010001150">
    <property type="protein sequence ID" value="KAF6160883.1"/>
    <property type="molecule type" value="Genomic_DNA"/>
</dbReference>
<accession>A0A7J7N176</accession>
<proteinExistence type="predicted"/>
<dbReference type="InterPro" id="IPR012340">
    <property type="entry name" value="NA-bd_OB-fold"/>
</dbReference>
<keyword evidence="1" id="KW-0175">Coiled coil</keyword>
<evidence type="ECO:0000313" key="2">
    <source>
        <dbReference type="EMBL" id="KAF6160883.1"/>
    </source>
</evidence>
<gene>
    <name evidence="2" type="ORF">GIB67_041937</name>
</gene>
<sequence>GDQIEAIYQKTYLAKFQRFLQENSILHLQNFYLSFLSSEVPAAIDCRLQIQLQDKTIIMELDDTEDIPCYKFTFTDFDTIINYTQNKKKTFDAIGRIIKISETVNQQLKRGDKTLKKYVTIQNERGNNLRITLWGSVAAELERELDQLNRQNTLLVITLLSTNL</sequence>
<dbReference type="Gene3D" id="2.40.50.140">
    <property type="entry name" value="Nucleic acid-binding proteins"/>
    <property type="match status" value="1"/>
</dbReference>
<organism evidence="2 3">
    <name type="scientific">Kingdonia uniflora</name>
    <dbReference type="NCBI Taxonomy" id="39325"/>
    <lineage>
        <taxon>Eukaryota</taxon>
        <taxon>Viridiplantae</taxon>
        <taxon>Streptophyta</taxon>
        <taxon>Embryophyta</taxon>
        <taxon>Tracheophyta</taxon>
        <taxon>Spermatophyta</taxon>
        <taxon>Magnoliopsida</taxon>
        <taxon>Ranunculales</taxon>
        <taxon>Circaeasteraceae</taxon>
        <taxon>Kingdonia</taxon>
    </lineage>
</organism>
<comment type="caution">
    <text evidence="2">The sequence shown here is derived from an EMBL/GenBank/DDBJ whole genome shotgun (WGS) entry which is preliminary data.</text>
</comment>
<dbReference type="Proteomes" id="UP000541444">
    <property type="component" value="Unassembled WGS sequence"/>
</dbReference>
<dbReference type="SUPFAM" id="SSF50249">
    <property type="entry name" value="Nucleic acid-binding proteins"/>
    <property type="match status" value="1"/>
</dbReference>
<evidence type="ECO:0000256" key="1">
    <source>
        <dbReference type="SAM" id="Coils"/>
    </source>
</evidence>
<feature type="coiled-coil region" evidence="1">
    <location>
        <begin position="131"/>
        <end position="158"/>
    </location>
</feature>
<keyword evidence="3" id="KW-1185">Reference proteome</keyword>
<feature type="non-terminal residue" evidence="2">
    <location>
        <position position="1"/>
    </location>
</feature>